<feature type="domain" description="DUF3417" evidence="5">
    <location>
        <begin position="14"/>
        <end position="122"/>
    </location>
</feature>
<evidence type="ECO:0000259" key="5">
    <source>
        <dbReference type="Pfam" id="PF11897"/>
    </source>
</evidence>
<evidence type="ECO:0000313" key="6">
    <source>
        <dbReference type="EMBL" id="BAU48668.1"/>
    </source>
</evidence>
<dbReference type="GO" id="GO:0005975">
    <property type="term" value="P:carbohydrate metabolic process"/>
    <property type="evidence" value="ECO:0007669"/>
    <property type="project" value="InterPro"/>
</dbReference>
<evidence type="ECO:0000256" key="2">
    <source>
        <dbReference type="ARBA" id="ARBA00006047"/>
    </source>
</evidence>
<dbReference type="InterPro" id="IPR052182">
    <property type="entry name" value="Glycogen/Maltodextrin_Phosph"/>
</dbReference>
<dbReference type="OrthoDB" id="7229284at2"/>
<dbReference type="Pfam" id="PF11897">
    <property type="entry name" value="DUF3417"/>
    <property type="match status" value="1"/>
</dbReference>
<dbReference type="GO" id="GO:0008184">
    <property type="term" value="F:glycogen phosphorylase activity"/>
    <property type="evidence" value="ECO:0007669"/>
    <property type="project" value="InterPro"/>
</dbReference>
<keyword evidence="7" id="KW-1185">Reference proteome</keyword>
<feature type="modified residue" description="N6-(pyridoxal phosphate)lysine" evidence="4">
    <location>
        <position position="609"/>
    </location>
</feature>
<dbReference type="AlphaFoldDB" id="A0A1B4V562"/>
<dbReference type="RefSeq" id="WP_096461153.1">
    <property type="nucleotide sequence ID" value="NZ_AP014936.1"/>
</dbReference>
<evidence type="ECO:0000256" key="1">
    <source>
        <dbReference type="ARBA" id="ARBA00001275"/>
    </source>
</evidence>
<dbReference type="EMBL" id="AP014936">
    <property type="protein sequence ID" value="BAU48668.1"/>
    <property type="molecule type" value="Genomic_DNA"/>
</dbReference>
<dbReference type="NCBIfam" id="TIGR02094">
    <property type="entry name" value="more_P_ylases"/>
    <property type="match status" value="1"/>
</dbReference>
<dbReference type="KEGG" id="sva:SVA_2116"/>
<evidence type="ECO:0000256" key="4">
    <source>
        <dbReference type="PIRSR" id="PIRSR000460-1"/>
    </source>
</evidence>
<dbReference type="PANTHER" id="PTHR42655:SF1">
    <property type="entry name" value="GLYCOGEN PHOSPHORYLASE"/>
    <property type="match status" value="1"/>
</dbReference>
<dbReference type="InterPro" id="IPR011834">
    <property type="entry name" value="Agluc_phsphrylas"/>
</dbReference>
<dbReference type="SUPFAM" id="SSF53756">
    <property type="entry name" value="UDP-Glycosyltransferase/glycogen phosphorylase"/>
    <property type="match status" value="1"/>
</dbReference>
<dbReference type="PIRSF" id="PIRSF000460">
    <property type="entry name" value="Pprylas_GlgP"/>
    <property type="match status" value="1"/>
</dbReference>
<evidence type="ECO:0000256" key="3">
    <source>
        <dbReference type="ARBA" id="ARBA00022533"/>
    </source>
</evidence>
<name>A0A1B4V562_9GAMM</name>
<dbReference type="GO" id="GO:0030170">
    <property type="term" value="F:pyridoxal phosphate binding"/>
    <property type="evidence" value="ECO:0007669"/>
    <property type="project" value="InterPro"/>
</dbReference>
<dbReference type="Gene3D" id="3.40.50.2000">
    <property type="entry name" value="Glycogen Phosphorylase B"/>
    <property type="match status" value="3"/>
</dbReference>
<sequence length="853" mass="97202">MNGTRYTLEVQPVLPARLKRLDELANDLLYSWDRQVRGLYYRLDPTLWELCGHNPKVFLRRVSQQRLEQAAADRIFMEDYNRVLSAYDTYHQEPIKSACSELLDEREDLIAYFCAEFGFHESFQIYSGGLGILAGDHCKAASDLGLPFVAVGMLYRQGYFTQTIDGQGNQIAHYTPTHFRDLPIVPAMDRDGREVRVHVNLPERRVLLRVWRAKAGRISLYLLDSDLEENAEADRRITYQLYGGDVNTRMQQEIVLGIGGVRALRAIGLHPTVWHINEGHAAFLILERCRELVAEGLDFDSALEVTAANTVFTTHTPVPAGHDIFNDQIMASYFTEKVKGVGISLEQLLELGSSPTAQGGFNMTALALRGSRFRNGVSRIHGGVASRMAAYVWPQISPEENPVGYITNGVHVPTFLAREWVNLFDMRIGGGWRNELLNESYWAQIDNIPDHSYWSLRQSLKTEMLADVRRRAIFQHRRNGYSEALIERLTDRLRPQSTETLTIGFARRFATYKRATLIFADPARLARLLNDPQRPCILIFAGKAHPHDIPAQNLIKVIHEYSLKPEFQGRIVLLEGYDQALARKLVTGVDVWLNNPEYPLEASGTSGEKAGINGVINLSVTDGWWAEGYNGRNGWAITPHGPAYDAAYRDREEAQELLDILEHQIIPLYYARNGHGYSEGWVGMSKESMKSLIVRFNAQRMVMDYVVRYYSNARRQRLVMAGKDYARAREVAAWRRVVDRAWPRVRLRRIDNPLEEIRSGEALAIRVAAYLDELAPDDVLVECLVGTESESGEFVKQDTLVFTPGARDSQTGETEFRLDLQPRLPGLQYYKIRMLPFHPCLSHRLELGYMIWL</sequence>
<dbReference type="Pfam" id="PF00343">
    <property type="entry name" value="Phosphorylase"/>
    <property type="match status" value="1"/>
</dbReference>
<protein>
    <submittedName>
        <fullName evidence="6">Alpha-glucan phosphorylase</fullName>
    </submittedName>
</protein>
<proteinExistence type="inferred from homology"/>
<organism evidence="6 7">
    <name type="scientific">Sulfurifustis variabilis</name>
    <dbReference type="NCBI Taxonomy" id="1675686"/>
    <lineage>
        <taxon>Bacteria</taxon>
        <taxon>Pseudomonadati</taxon>
        <taxon>Pseudomonadota</taxon>
        <taxon>Gammaproteobacteria</taxon>
        <taxon>Acidiferrobacterales</taxon>
        <taxon>Acidiferrobacteraceae</taxon>
        <taxon>Sulfurifustis</taxon>
    </lineage>
</organism>
<dbReference type="PANTHER" id="PTHR42655">
    <property type="entry name" value="GLYCOGEN PHOSPHORYLASE"/>
    <property type="match status" value="1"/>
</dbReference>
<dbReference type="Proteomes" id="UP000218899">
    <property type="component" value="Chromosome"/>
</dbReference>
<keyword evidence="4" id="KW-0663">Pyridoxal phosphate</keyword>
<dbReference type="InterPro" id="IPR000811">
    <property type="entry name" value="Glyco_trans_35"/>
</dbReference>
<comment type="catalytic activity">
    <reaction evidence="1">
        <text>[(1-&gt;4)-alpha-D-glucosyl](n) + phosphate = [(1-&gt;4)-alpha-D-glucosyl](n-1) + alpha-D-glucose 1-phosphate</text>
        <dbReference type="Rhea" id="RHEA:41732"/>
        <dbReference type="Rhea" id="RHEA-COMP:9584"/>
        <dbReference type="Rhea" id="RHEA-COMP:9586"/>
        <dbReference type="ChEBI" id="CHEBI:15444"/>
        <dbReference type="ChEBI" id="CHEBI:43474"/>
        <dbReference type="ChEBI" id="CHEBI:58601"/>
        <dbReference type="EC" id="2.4.1.1"/>
    </reaction>
</comment>
<accession>A0A1B4V562</accession>
<keyword evidence="3" id="KW-0021">Allosteric enzyme</keyword>
<evidence type="ECO:0000313" key="7">
    <source>
        <dbReference type="Proteomes" id="UP000218899"/>
    </source>
</evidence>
<reference evidence="6 7" key="1">
    <citation type="submission" date="2015-08" db="EMBL/GenBank/DDBJ databases">
        <title>Complete genome sequence of Sulfurifustis variabilis.</title>
        <authorList>
            <person name="Miura A."/>
            <person name="Kojima H."/>
            <person name="Fukui M."/>
        </authorList>
    </citation>
    <scope>NUCLEOTIDE SEQUENCE [LARGE SCALE GENOMIC DNA]</scope>
    <source>
        <strain evidence="7">skN76</strain>
    </source>
</reference>
<comment type="similarity">
    <text evidence="2">Belongs to the glycogen phosphorylase family.</text>
</comment>
<dbReference type="InterPro" id="IPR024517">
    <property type="entry name" value="Glycogen_phosphorylase_DUF3417"/>
</dbReference>
<gene>
    <name evidence="6" type="ORF">SVA_2116</name>
</gene>